<reference evidence="6 7" key="1">
    <citation type="submission" date="2016-02" db="EMBL/GenBank/DDBJ databases">
        <title>Draft genome sequence of hydrocarbon degrading Staphylococcus saprophyticus Strain CNV2, isolated from crude-oil contaminated soil from Noonmati Oil Refinery, Guwahati, Assam, India.</title>
        <authorList>
            <person name="Mukherjee A."/>
            <person name="Chettri B."/>
            <person name="Langpoklakpam J."/>
            <person name="Singh A.K."/>
            <person name="Chattopadhyay D.J."/>
        </authorList>
    </citation>
    <scope>NUCLEOTIDE SEQUENCE [LARGE SCALE GENOMIC DNA]</scope>
    <source>
        <strain evidence="6 7">CNV2</strain>
    </source>
</reference>
<dbReference type="Gene3D" id="3.30.300.70">
    <property type="entry name" value="RimP-like superfamily, N-terminal"/>
    <property type="match status" value="1"/>
</dbReference>
<feature type="domain" description="Ribosome maturation factor RimP N-terminal" evidence="4">
    <location>
        <begin position="11"/>
        <end position="83"/>
    </location>
</feature>
<keyword evidence="1 3" id="KW-0963">Cytoplasm</keyword>
<dbReference type="CDD" id="cd01734">
    <property type="entry name" value="YlxS_C"/>
    <property type="match status" value="1"/>
</dbReference>
<evidence type="ECO:0000256" key="1">
    <source>
        <dbReference type="ARBA" id="ARBA00022490"/>
    </source>
</evidence>
<dbReference type="AlphaFoldDB" id="A0A151A6A6"/>
<dbReference type="EMBL" id="LUGM01000002">
    <property type="protein sequence ID" value="KYH14660.1"/>
    <property type="molecule type" value="Genomic_DNA"/>
</dbReference>
<evidence type="ECO:0000259" key="4">
    <source>
        <dbReference type="Pfam" id="PF02576"/>
    </source>
</evidence>
<name>A0A151A6A6_9STAP</name>
<dbReference type="SUPFAM" id="SSF75420">
    <property type="entry name" value="YhbC-like, N-terminal domain"/>
    <property type="match status" value="1"/>
</dbReference>
<proteinExistence type="inferred from homology"/>
<dbReference type="InterPro" id="IPR028989">
    <property type="entry name" value="RimP_N"/>
</dbReference>
<evidence type="ECO:0000313" key="7">
    <source>
        <dbReference type="Proteomes" id="UP000075418"/>
    </source>
</evidence>
<dbReference type="RefSeq" id="WP_061854827.1">
    <property type="nucleotide sequence ID" value="NZ_JADIIQ010000001.1"/>
</dbReference>
<dbReference type="InterPro" id="IPR028998">
    <property type="entry name" value="RimP_C"/>
</dbReference>
<dbReference type="NCBIfam" id="NF000928">
    <property type="entry name" value="PRK00092.1-2"/>
    <property type="match status" value="1"/>
</dbReference>
<dbReference type="FunFam" id="3.30.300.70:FF:000001">
    <property type="entry name" value="Ribosome maturation factor RimP"/>
    <property type="match status" value="1"/>
</dbReference>
<gene>
    <name evidence="3" type="primary">rimP</name>
    <name evidence="6" type="ORF">A0131_07715</name>
</gene>
<organism evidence="6 7">
    <name type="scientific">Staphylococcus kloosii</name>
    <dbReference type="NCBI Taxonomy" id="29384"/>
    <lineage>
        <taxon>Bacteria</taxon>
        <taxon>Bacillati</taxon>
        <taxon>Bacillota</taxon>
        <taxon>Bacilli</taxon>
        <taxon>Bacillales</taxon>
        <taxon>Staphylococcaceae</taxon>
        <taxon>Staphylococcus</taxon>
    </lineage>
</organism>
<evidence type="ECO:0000313" key="6">
    <source>
        <dbReference type="EMBL" id="KYH14660.1"/>
    </source>
</evidence>
<evidence type="ECO:0000259" key="5">
    <source>
        <dbReference type="Pfam" id="PF17384"/>
    </source>
</evidence>
<dbReference type="GO" id="GO:0000028">
    <property type="term" value="P:ribosomal small subunit assembly"/>
    <property type="evidence" value="ECO:0007669"/>
    <property type="project" value="TreeGrafter"/>
</dbReference>
<dbReference type="InterPro" id="IPR003728">
    <property type="entry name" value="Ribosome_maturation_RimP"/>
</dbReference>
<dbReference type="SUPFAM" id="SSF74942">
    <property type="entry name" value="YhbC-like, C-terminal domain"/>
    <property type="match status" value="1"/>
</dbReference>
<dbReference type="PANTHER" id="PTHR33867">
    <property type="entry name" value="RIBOSOME MATURATION FACTOR RIMP"/>
    <property type="match status" value="1"/>
</dbReference>
<keyword evidence="2 3" id="KW-0690">Ribosome biogenesis</keyword>
<comment type="caution">
    <text evidence="6">The sequence shown here is derived from an EMBL/GenBank/DDBJ whole genome shotgun (WGS) entry which is preliminary data.</text>
</comment>
<dbReference type="Pfam" id="PF17384">
    <property type="entry name" value="DUF150_C"/>
    <property type="match status" value="1"/>
</dbReference>
<comment type="similarity">
    <text evidence="3">Belongs to the RimP family.</text>
</comment>
<evidence type="ECO:0000256" key="2">
    <source>
        <dbReference type="ARBA" id="ARBA00022517"/>
    </source>
</evidence>
<feature type="domain" description="Ribosome maturation factor RimP C-terminal" evidence="5">
    <location>
        <begin position="86"/>
        <end position="150"/>
    </location>
</feature>
<dbReference type="Pfam" id="PF02576">
    <property type="entry name" value="RimP_N"/>
    <property type="match status" value="1"/>
</dbReference>
<dbReference type="HAMAP" id="MF_01077">
    <property type="entry name" value="RimP"/>
    <property type="match status" value="1"/>
</dbReference>
<dbReference type="InterPro" id="IPR035956">
    <property type="entry name" value="RimP_N_sf"/>
</dbReference>
<dbReference type="PANTHER" id="PTHR33867:SF1">
    <property type="entry name" value="RIBOSOME MATURATION FACTOR RIMP"/>
    <property type="match status" value="1"/>
</dbReference>
<dbReference type="GO" id="GO:0006412">
    <property type="term" value="P:translation"/>
    <property type="evidence" value="ECO:0007669"/>
    <property type="project" value="TreeGrafter"/>
</dbReference>
<comment type="subcellular location">
    <subcellularLocation>
        <location evidence="3">Cytoplasm</location>
    </subcellularLocation>
</comment>
<comment type="function">
    <text evidence="3">Required for maturation of 30S ribosomal subunits.</text>
</comment>
<dbReference type="Gene3D" id="2.30.30.180">
    <property type="entry name" value="Ribosome maturation factor RimP, C-terminal domain"/>
    <property type="match status" value="1"/>
</dbReference>
<evidence type="ECO:0000256" key="3">
    <source>
        <dbReference type="HAMAP-Rule" id="MF_01077"/>
    </source>
</evidence>
<dbReference type="GO" id="GO:0005829">
    <property type="term" value="C:cytosol"/>
    <property type="evidence" value="ECO:0007669"/>
    <property type="project" value="TreeGrafter"/>
</dbReference>
<accession>A0A151A6A6</accession>
<sequence>MSKIDQEVETLIKPVLDDLNFELVDVEFTKEGKDHFLRISIDKEGGVDLNDCTLASEKISEVMDKNDPIEQMYYLDVASPGAERPIKKEQDFQNAITKPIFVSLYAPIEGDKEWLGTLQSVNEDTIVMEVKEKAKTKTIEIPRNKIAKARHSVML</sequence>
<protein>
    <recommendedName>
        <fullName evidence="3">Ribosome maturation factor RimP</fullName>
    </recommendedName>
</protein>
<dbReference type="Proteomes" id="UP000075418">
    <property type="component" value="Unassembled WGS sequence"/>
</dbReference>
<dbReference type="InterPro" id="IPR036847">
    <property type="entry name" value="RimP_C_sf"/>
</dbReference>